<sequence length="208" mass="23821">MRVKETTHLRFGSNGWVGDGKEWHLTAHLPVGVKFGWEVVFVLKQELFGRLDLTHLLDMEVVEFGYLVDMVESRAMWRSLSLSVYLRFLPLAYLGSSYRRARFTRAQTNGRLVPDRLPSHSKLATVGFYKCAHWPSLRALEPAFNGFIARGLIMALPSTSSDLRGAWLKYGHPVGHRQSVFNRPKDKKRKEFYSLVVLSVYASAKPEH</sequence>
<evidence type="ECO:0000313" key="1">
    <source>
        <dbReference type="EMBL" id="KAJ7017756.1"/>
    </source>
</evidence>
<gene>
    <name evidence="1" type="ORF">C8F04DRAFT_1199950</name>
</gene>
<dbReference type="EMBL" id="JARJCM010000380">
    <property type="protein sequence ID" value="KAJ7017756.1"/>
    <property type="molecule type" value="Genomic_DNA"/>
</dbReference>
<evidence type="ECO:0000313" key="2">
    <source>
        <dbReference type="Proteomes" id="UP001218188"/>
    </source>
</evidence>
<dbReference type="AlphaFoldDB" id="A0AAD6S015"/>
<protein>
    <submittedName>
        <fullName evidence="1">Uncharacterized protein</fullName>
    </submittedName>
</protein>
<organism evidence="1 2">
    <name type="scientific">Mycena alexandri</name>
    <dbReference type="NCBI Taxonomy" id="1745969"/>
    <lineage>
        <taxon>Eukaryota</taxon>
        <taxon>Fungi</taxon>
        <taxon>Dikarya</taxon>
        <taxon>Basidiomycota</taxon>
        <taxon>Agaricomycotina</taxon>
        <taxon>Agaricomycetes</taxon>
        <taxon>Agaricomycetidae</taxon>
        <taxon>Agaricales</taxon>
        <taxon>Marasmiineae</taxon>
        <taxon>Mycenaceae</taxon>
        <taxon>Mycena</taxon>
    </lineage>
</organism>
<accession>A0AAD6S015</accession>
<reference evidence="1" key="1">
    <citation type="submission" date="2023-03" db="EMBL/GenBank/DDBJ databases">
        <title>Massive genome expansion in bonnet fungi (Mycena s.s.) driven by repeated elements and novel gene families across ecological guilds.</title>
        <authorList>
            <consortium name="Lawrence Berkeley National Laboratory"/>
            <person name="Harder C.B."/>
            <person name="Miyauchi S."/>
            <person name="Viragh M."/>
            <person name="Kuo A."/>
            <person name="Thoen E."/>
            <person name="Andreopoulos B."/>
            <person name="Lu D."/>
            <person name="Skrede I."/>
            <person name="Drula E."/>
            <person name="Henrissat B."/>
            <person name="Morin E."/>
            <person name="Kohler A."/>
            <person name="Barry K."/>
            <person name="LaButti K."/>
            <person name="Morin E."/>
            <person name="Salamov A."/>
            <person name="Lipzen A."/>
            <person name="Mereny Z."/>
            <person name="Hegedus B."/>
            <person name="Baldrian P."/>
            <person name="Stursova M."/>
            <person name="Weitz H."/>
            <person name="Taylor A."/>
            <person name="Grigoriev I.V."/>
            <person name="Nagy L.G."/>
            <person name="Martin F."/>
            <person name="Kauserud H."/>
        </authorList>
    </citation>
    <scope>NUCLEOTIDE SEQUENCE</scope>
    <source>
        <strain evidence="1">CBHHK200</strain>
    </source>
</reference>
<keyword evidence="2" id="KW-1185">Reference proteome</keyword>
<comment type="caution">
    <text evidence="1">The sequence shown here is derived from an EMBL/GenBank/DDBJ whole genome shotgun (WGS) entry which is preliminary data.</text>
</comment>
<name>A0AAD6S015_9AGAR</name>
<dbReference type="Proteomes" id="UP001218188">
    <property type="component" value="Unassembled WGS sequence"/>
</dbReference>
<proteinExistence type="predicted"/>